<feature type="region of interest" description="Disordered" evidence="6">
    <location>
        <begin position="133"/>
        <end position="158"/>
    </location>
</feature>
<feature type="signal peptide" evidence="7">
    <location>
        <begin position="1"/>
        <end position="21"/>
    </location>
</feature>
<evidence type="ECO:0000256" key="7">
    <source>
        <dbReference type="SAM" id="SignalP"/>
    </source>
</evidence>
<keyword evidence="9" id="KW-1185">Reference proteome</keyword>
<protein>
    <submittedName>
        <fullName evidence="8">Zinc/manganese transport system substrate-binding protein</fullName>
    </submittedName>
</protein>
<comment type="subcellular location">
    <subcellularLocation>
        <location evidence="1">Cell envelope</location>
    </subcellularLocation>
</comment>
<dbReference type="InterPro" id="IPR006128">
    <property type="entry name" value="Lipoprotein_PsaA-like"/>
</dbReference>
<organism evidence="8 9">
    <name type="scientific">Microbacterium amylolyticum</name>
    <dbReference type="NCBI Taxonomy" id="936337"/>
    <lineage>
        <taxon>Bacteria</taxon>
        <taxon>Bacillati</taxon>
        <taxon>Actinomycetota</taxon>
        <taxon>Actinomycetes</taxon>
        <taxon>Micrococcales</taxon>
        <taxon>Microbacteriaceae</taxon>
        <taxon>Microbacterium</taxon>
    </lineage>
</organism>
<dbReference type="RefSeq" id="WP_165135031.1">
    <property type="nucleotide sequence ID" value="NZ_CP049253.1"/>
</dbReference>
<dbReference type="PROSITE" id="PS51257">
    <property type="entry name" value="PROKAR_LIPOPROTEIN"/>
    <property type="match status" value="1"/>
</dbReference>
<comment type="caution">
    <text evidence="8">The sequence shown here is derived from an EMBL/GenBank/DDBJ whole genome shotgun (WGS) entry which is preliminary data.</text>
</comment>
<evidence type="ECO:0000256" key="5">
    <source>
        <dbReference type="RuleBase" id="RU003512"/>
    </source>
</evidence>
<gene>
    <name evidence="8" type="ORF">JOF34_001575</name>
</gene>
<evidence type="ECO:0000256" key="4">
    <source>
        <dbReference type="ARBA" id="ARBA00022729"/>
    </source>
</evidence>
<dbReference type="PANTHER" id="PTHR42953:SF1">
    <property type="entry name" value="METAL-BINDING PROTEIN HI_0362-RELATED"/>
    <property type="match status" value="1"/>
</dbReference>
<sequence>MRNRRRLIPAAFLAVPALALAGCGSAGDQGDDVASGDAATDEPTAPTFRIVASTSVYADIAQKIVGDAAVVEAIIDSASLDPHAYEATAQDQLTIQDADLVIMNGGGYDVFMEGLIERAATANVIEAVEYSHDYPGGHEHADDDDHDHDDHDHDDHDDHGHIHGFNEHVWYDPHTIEHLVEAIRDTVADLEPELAEIVVDGADEVIANIASLEDRLSSLEDAHAGATVFFTEPVGGYLAEAGGLIDVTVDGFAEAVEHGQDVSPAVLLAALTALEEDDVDVLVANAQTGGSETERMITEAESLGIPVIEFTETLPDGLEYFGWMDANIDALMDALG</sequence>
<comment type="similarity">
    <text evidence="5">Belongs to the bacterial solute-binding protein 9 family.</text>
</comment>
<dbReference type="SUPFAM" id="SSF53807">
    <property type="entry name" value="Helical backbone' metal receptor"/>
    <property type="match status" value="1"/>
</dbReference>
<dbReference type="PANTHER" id="PTHR42953">
    <property type="entry name" value="HIGH-AFFINITY ZINC UPTAKE SYSTEM PROTEIN ZNUA-RELATED"/>
    <property type="match status" value="1"/>
</dbReference>
<keyword evidence="3" id="KW-0479">Metal-binding</keyword>
<feature type="chain" id="PRO_5045717749" evidence="7">
    <location>
        <begin position="22"/>
        <end position="336"/>
    </location>
</feature>
<dbReference type="Pfam" id="PF01297">
    <property type="entry name" value="ZnuA"/>
    <property type="match status" value="1"/>
</dbReference>
<dbReference type="PRINTS" id="PR00690">
    <property type="entry name" value="ADHESNFAMILY"/>
</dbReference>
<dbReference type="EMBL" id="JAGIOL010000001">
    <property type="protein sequence ID" value="MBP2436989.1"/>
    <property type="molecule type" value="Genomic_DNA"/>
</dbReference>
<name>A0ABS4ZI93_9MICO</name>
<evidence type="ECO:0000256" key="3">
    <source>
        <dbReference type="ARBA" id="ARBA00022723"/>
    </source>
</evidence>
<proteinExistence type="inferred from homology"/>
<evidence type="ECO:0000256" key="1">
    <source>
        <dbReference type="ARBA" id="ARBA00004196"/>
    </source>
</evidence>
<reference evidence="8 9" key="1">
    <citation type="submission" date="2021-03" db="EMBL/GenBank/DDBJ databases">
        <title>Sequencing the genomes of 1000 actinobacteria strains.</title>
        <authorList>
            <person name="Klenk H.-P."/>
        </authorList>
    </citation>
    <scope>NUCLEOTIDE SEQUENCE [LARGE SCALE GENOMIC DNA]</scope>
    <source>
        <strain evidence="8 9">DSM 24221</strain>
    </source>
</reference>
<dbReference type="InterPro" id="IPR050492">
    <property type="entry name" value="Bact_metal-bind_prot9"/>
</dbReference>
<evidence type="ECO:0000256" key="6">
    <source>
        <dbReference type="SAM" id="MobiDB-lite"/>
    </source>
</evidence>
<keyword evidence="2 5" id="KW-0813">Transport</keyword>
<evidence type="ECO:0000313" key="9">
    <source>
        <dbReference type="Proteomes" id="UP001519362"/>
    </source>
</evidence>
<evidence type="ECO:0000256" key="2">
    <source>
        <dbReference type="ARBA" id="ARBA00022448"/>
    </source>
</evidence>
<dbReference type="InterPro" id="IPR006127">
    <property type="entry name" value="ZnuA-like"/>
</dbReference>
<evidence type="ECO:0000313" key="8">
    <source>
        <dbReference type="EMBL" id="MBP2436989.1"/>
    </source>
</evidence>
<keyword evidence="4 7" id="KW-0732">Signal</keyword>
<dbReference type="Proteomes" id="UP001519362">
    <property type="component" value="Unassembled WGS sequence"/>
</dbReference>
<accession>A0ABS4ZI93</accession>
<dbReference type="Gene3D" id="3.40.50.1980">
    <property type="entry name" value="Nitrogenase molybdenum iron protein domain"/>
    <property type="match status" value="2"/>
</dbReference>